<feature type="compositionally biased region" description="Low complexity" evidence="2">
    <location>
        <begin position="850"/>
        <end position="873"/>
    </location>
</feature>
<feature type="repeat" description="HEAT" evidence="1">
    <location>
        <begin position="244"/>
        <end position="280"/>
    </location>
</feature>
<dbReference type="SUPFAM" id="SSF48371">
    <property type="entry name" value="ARM repeat"/>
    <property type="match status" value="2"/>
</dbReference>
<name>A0ABQ8UU34_9EUKA</name>
<evidence type="ECO:0000256" key="2">
    <source>
        <dbReference type="SAM" id="MobiDB-lite"/>
    </source>
</evidence>
<gene>
    <name evidence="3" type="ORF">PAPYR_636</name>
</gene>
<dbReference type="Gene3D" id="1.25.10.10">
    <property type="entry name" value="Leucine-rich Repeat Variant"/>
    <property type="match status" value="1"/>
</dbReference>
<evidence type="ECO:0000256" key="1">
    <source>
        <dbReference type="PROSITE-ProRule" id="PRU00103"/>
    </source>
</evidence>
<dbReference type="EMBL" id="JAPMOS010000002">
    <property type="protein sequence ID" value="KAJ4462641.1"/>
    <property type="molecule type" value="Genomic_DNA"/>
</dbReference>
<organism evidence="3 4">
    <name type="scientific">Paratrimastix pyriformis</name>
    <dbReference type="NCBI Taxonomy" id="342808"/>
    <lineage>
        <taxon>Eukaryota</taxon>
        <taxon>Metamonada</taxon>
        <taxon>Preaxostyla</taxon>
        <taxon>Paratrimastigidae</taxon>
        <taxon>Paratrimastix</taxon>
    </lineage>
</organism>
<dbReference type="PROSITE" id="PS50077">
    <property type="entry name" value="HEAT_REPEAT"/>
    <property type="match status" value="2"/>
</dbReference>
<feature type="compositionally biased region" description="Low complexity" evidence="2">
    <location>
        <begin position="928"/>
        <end position="940"/>
    </location>
</feature>
<reference evidence="3" key="1">
    <citation type="journal article" date="2022" name="bioRxiv">
        <title>Genomics of Preaxostyla Flagellates Illuminates Evolutionary Transitions and the Path Towards Mitochondrial Loss.</title>
        <authorList>
            <person name="Novak L.V.F."/>
            <person name="Treitli S.C."/>
            <person name="Pyrih J."/>
            <person name="Halakuc P."/>
            <person name="Pipaliya S.V."/>
            <person name="Vacek V."/>
            <person name="Brzon O."/>
            <person name="Soukal P."/>
            <person name="Eme L."/>
            <person name="Dacks J.B."/>
            <person name="Karnkowska A."/>
            <person name="Elias M."/>
            <person name="Hampl V."/>
        </authorList>
    </citation>
    <scope>NUCLEOTIDE SEQUENCE</scope>
    <source>
        <strain evidence="3">RCP-MX</strain>
    </source>
</reference>
<dbReference type="InterPro" id="IPR039918">
    <property type="entry name" value="PPP4R4"/>
</dbReference>
<dbReference type="PANTHER" id="PTHR21467">
    <property type="entry name" value="PROTEIN PHOSPHATASE 4 REGULATORY SUBUNIT 4 PPP4R4"/>
    <property type="match status" value="1"/>
</dbReference>
<protein>
    <submittedName>
        <fullName evidence="3">Serine/threonine-protein phosphatase 4 regulatory subunit 4</fullName>
    </submittedName>
</protein>
<feature type="compositionally biased region" description="Low complexity" evidence="2">
    <location>
        <begin position="786"/>
        <end position="811"/>
    </location>
</feature>
<sequence>MGDFDVLDNFEKVHKATRSAEEIESLTIDPGMSNMQKVHQLLTKGLPIQKESIIMTFHRYLRDFKEEAPSRFLPLILPAVRDGSPAFQIQAAEMFRISFQEGLFTAEAVRLLYPTLSAFLQQHDENVSLAYLDSMLMCLELLPREMLRKRGLRAGLLAAACLQAAGPAGPAHRPVRADLPRPGLLAHHPPPPTPTSAERAALQAIMERSLALCQDPEYEIRTAMCDELEPVARGVGVELASTRVLTELMRLLNDEVAAVRVSALQSLARLLDAIDLDARNLRVGPAVRKLCIDGRTDPTAAALTAPALGMFVWKIQALDGTHPLEHGDHVTWATTPSACCAPSLTAALLAGCAHRGCACDAMARAVGQKRYAAQLHATCQHMARDENEDVRMAIAAGLHEIVQLAGKDRAKLIPEMLEGLLGDSSPKVQQALAEHLEAVLTPLAAASEESKATVLASVERLLGPTTLPMRVRQTLVEQLGHADAFFSLAQLRDTLLPALLRTIQLEAFPIKQAAIPVMVRGLRALRIQKNRNDLITRLTCDFGRGRSYQLRLLFLEMVPPLARTFSRRFFRMYFFEPALDLTGKNMRTVFVFIFGARLDKCAPPLAGTPGVPAAQIPLVTTTSPYPPPPPLHRVANVRRRAALVLQTLRVAVGPMDGASLDRITGRLGALLTDSDREVRATAQQVENALGRNDGRRRGGSPAMSPEDALDARLQDEEDRWEQEEREREAAEASAASRPTANFYQRGSRIAEARARILQTRIKGIVSPSLLSPTGQAPSTPIPIPTPSTATATATSTGTSGPVVGSAPSSGGRRTPDVRGASSRADGGHSAGARSNRLPSPSDLPPRHKSPGLAAAAGTSAATGGTGGSSSVSPAPRPLRSGRAEPPLSGPGARRSMGGAGSSTPTAADLPLRRSLVGSTGGPGGGPIAGSASGVASGSGAPRPPVAPTSGLGKPSTTSSTGSLPPKARTPPPIAVPTPGAAPRPMPSPTGAAAGTSTLTASRLHGGPAASQRRSGTSTPPPAPTTAGQPSLRPLVSVPGSGLPPRSGRTIKR</sequence>
<feature type="compositionally biased region" description="Low complexity" evidence="2">
    <location>
        <begin position="989"/>
        <end position="1001"/>
    </location>
</feature>
<dbReference type="PANTHER" id="PTHR21467:SF0">
    <property type="entry name" value="SERINE_THREONINE-PROTEIN PHOSPHATASE 4 REGULATORY SUBUNIT 4"/>
    <property type="match status" value="1"/>
</dbReference>
<proteinExistence type="predicted"/>
<evidence type="ECO:0000313" key="3">
    <source>
        <dbReference type="EMBL" id="KAJ4462641.1"/>
    </source>
</evidence>
<feature type="compositionally biased region" description="Low complexity" evidence="2">
    <location>
        <begin position="947"/>
        <end position="966"/>
    </location>
</feature>
<dbReference type="InterPro" id="IPR021133">
    <property type="entry name" value="HEAT_type_2"/>
</dbReference>
<feature type="compositionally biased region" description="Pro residues" evidence="2">
    <location>
        <begin position="967"/>
        <end position="987"/>
    </location>
</feature>
<accession>A0ABQ8UU34</accession>
<dbReference type="InterPro" id="IPR016024">
    <property type="entry name" value="ARM-type_fold"/>
</dbReference>
<keyword evidence="4" id="KW-1185">Reference proteome</keyword>
<evidence type="ECO:0000313" key="4">
    <source>
        <dbReference type="Proteomes" id="UP001141327"/>
    </source>
</evidence>
<feature type="repeat" description="HEAT" evidence="1">
    <location>
        <begin position="375"/>
        <end position="411"/>
    </location>
</feature>
<dbReference type="InterPro" id="IPR011989">
    <property type="entry name" value="ARM-like"/>
</dbReference>
<feature type="compositionally biased region" description="Gly residues" evidence="2">
    <location>
        <begin position="918"/>
        <end position="927"/>
    </location>
</feature>
<comment type="caution">
    <text evidence="3">The sequence shown here is derived from an EMBL/GenBank/DDBJ whole genome shotgun (WGS) entry which is preliminary data.</text>
</comment>
<feature type="region of interest" description="Disordered" evidence="2">
    <location>
        <begin position="767"/>
        <end position="1052"/>
    </location>
</feature>
<dbReference type="Proteomes" id="UP001141327">
    <property type="component" value="Unassembled WGS sequence"/>
</dbReference>
<feature type="region of interest" description="Disordered" evidence="2">
    <location>
        <begin position="685"/>
        <end position="740"/>
    </location>
</feature>